<dbReference type="OrthoDB" id="5380902at2"/>
<proteinExistence type="predicted"/>
<sequence length="317" mass="32910">MSVAIAGCRMQKEGDEMTECADAWYHLVQGGAAGQELRAGLVTDDTTVRCAVADGASLSALPEPWARALVRELCALPVRALAAPDTLHAALRTLSDGWPAALRSYVTGLGRPLDWLEPHALQHGPGATFVAVGVLPVPGGWQWSAAAVGDCCLFHTRGDSLVTSFPLRLPEEFGFHPDLVRGLNCLGAAGVSAIRTTSGHMRPGDTLLLASDALAKWALVQATGGRPAWRRLAEVAAAAGATTDPYSDPYSGAVADPYSDAEGGAGHGADALRVFVGGLRETGAIEDDDVTLVAVRFLDDGWTGDRPGGGADGHGER</sequence>
<dbReference type="RefSeq" id="WP_156695611.1">
    <property type="nucleotide sequence ID" value="NZ_CP034279.1"/>
</dbReference>
<dbReference type="Proteomes" id="UP000422572">
    <property type="component" value="Chromosome"/>
</dbReference>
<dbReference type="EMBL" id="CP034279">
    <property type="protein sequence ID" value="QGV81875.1"/>
    <property type="molecule type" value="Genomic_DNA"/>
</dbReference>
<dbReference type="KEGG" id="sfic:EIZ62_29155"/>
<dbReference type="SUPFAM" id="SSF81606">
    <property type="entry name" value="PP2C-like"/>
    <property type="match status" value="1"/>
</dbReference>
<name>A0A6I6FQI8_9ACTN</name>
<dbReference type="InterPro" id="IPR036457">
    <property type="entry name" value="PPM-type-like_dom_sf"/>
</dbReference>
<keyword evidence="2" id="KW-1185">Reference proteome</keyword>
<evidence type="ECO:0000313" key="2">
    <source>
        <dbReference type="Proteomes" id="UP000422572"/>
    </source>
</evidence>
<dbReference type="AlphaFoldDB" id="A0A6I6FQI8"/>
<gene>
    <name evidence="1" type="ORF">EIZ62_29155</name>
</gene>
<organism evidence="1 2">
    <name type="scientific">Streptomyces ficellus</name>
    <dbReference type="NCBI Taxonomy" id="1977088"/>
    <lineage>
        <taxon>Bacteria</taxon>
        <taxon>Bacillati</taxon>
        <taxon>Actinomycetota</taxon>
        <taxon>Actinomycetes</taxon>
        <taxon>Kitasatosporales</taxon>
        <taxon>Streptomycetaceae</taxon>
        <taxon>Streptomyces</taxon>
    </lineage>
</organism>
<accession>A0A6I6FQI8</accession>
<reference evidence="1 2" key="1">
    <citation type="submission" date="2018-12" db="EMBL/GenBank/DDBJ databases">
        <title>Complete genome sequence of Streptomyces ficellus NRRL8067, the producer of ficellomycin, feldamycin and nojirimycin.</title>
        <authorList>
            <person name="Zhang H."/>
            <person name="Yue R."/>
            <person name="Liu Y."/>
            <person name="Li M."/>
            <person name="Mu H."/>
            <person name="Zhang J."/>
        </authorList>
    </citation>
    <scope>NUCLEOTIDE SEQUENCE [LARGE SCALE GENOMIC DNA]</scope>
    <source>
        <strain evidence="1 2">NRRL 8067</strain>
    </source>
</reference>
<evidence type="ECO:0000313" key="1">
    <source>
        <dbReference type="EMBL" id="QGV81875.1"/>
    </source>
</evidence>
<evidence type="ECO:0008006" key="3">
    <source>
        <dbReference type="Google" id="ProtNLM"/>
    </source>
</evidence>
<protein>
    <recommendedName>
        <fullName evidence="3">Protein phosphatase 2C domain-containing protein</fullName>
    </recommendedName>
</protein>